<dbReference type="GO" id="GO:0005096">
    <property type="term" value="F:GTPase activator activity"/>
    <property type="evidence" value="ECO:0007669"/>
    <property type="project" value="TreeGrafter"/>
</dbReference>
<dbReference type="FunFam" id="2.30.29.30:FF:000312">
    <property type="entry name" value="Ran binding protein 1"/>
    <property type="match status" value="1"/>
</dbReference>
<evidence type="ECO:0000313" key="4">
    <source>
        <dbReference type="Proteomes" id="UP000236928"/>
    </source>
</evidence>
<dbReference type="Proteomes" id="UP000236928">
    <property type="component" value="Unassembled WGS sequence"/>
</dbReference>
<dbReference type="CDD" id="cd13179">
    <property type="entry name" value="RanBD_RanBP1"/>
    <property type="match status" value="1"/>
</dbReference>
<dbReference type="GO" id="GO:0005737">
    <property type="term" value="C:cytoplasm"/>
    <property type="evidence" value="ECO:0007669"/>
    <property type="project" value="TreeGrafter"/>
</dbReference>
<evidence type="ECO:0000259" key="2">
    <source>
        <dbReference type="PROSITE" id="PS50196"/>
    </source>
</evidence>
<sequence length="219" mass="25513">MSELEKKFELGTPNPATQEPKPSEDGTVEGGNASGDERYYPEEELTEGNWNTPQVELKQVEVMTGEEDEEEFWKHRAKLYRFVNGEWKERGVGNAKLLQHKETKKIRFLLRQEKTLKIVANHYVIQKDSFCKLTPNSGSNKIWVWTVQDFSEEQKLEQFALKFGQAEQADIFKAKFEEAVEINSKLFNSVEEEDAQSKKQDDEKKEDTSDEQNQEKKQD</sequence>
<evidence type="ECO:0000256" key="1">
    <source>
        <dbReference type="SAM" id="MobiDB-lite"/>
    </source>
</evidence>
<feature type="region of interest" description="Disordered" evidence="1">
    <location>
        <begin position="1"/>
        <end position="51"/>
    </location>
</feature>
<evidence type="ECO:0000313" key="3">
    <source>
        <dbReference type="EMBL" id="POM85133.1"/>
    </source>
</evidence>
<comment type="caution">
    <text evidence="3">The sequence shown here is derived from an EMBL/GenBank/DDBJ whole genome shotgun (WGS) entry which is preliminary data.</text>
</comment>
<proteinExistence type="predicted"/>
<dbReference type="SUPFAM" id="SSF50729">
    <property type="entry name" value="PH domain-like"/>
    <property type="match status" value="1"/>
</dbReference>
<dbReference type="GO" id="GO:0006913">
    <property type="term" value="P:nucleocytoplasmic transport"/>
    <property type="evidence" value="ECO:0007669"/>
    <property type="project" value="InterPro"/>
</dbReference>
<feature type="domain" description="RanBD1" evidence="2">
    <location>
        <begin position="50"/>
        <end position="185"/>
    </location>
</feature>
<protein>
    <submittedName>
        <fullName evidence="3">RanBP1 domain protein</fullName>
    </submittedName>
</protein>
<dbReference type="InterPro" id="IPR045256">
    <property type="entry name" value="RanBP1_RanBD"/>
</dbReference>
<dbReference type="InterPro" id="IPR011993">
    <property type="entry name" value="PH-like_dom_sf"/>
</dbReference>
<dbReference type="Pfam" id="PF00638">
    <property type="entry name" value="Ran_BP1"/>
    <property type="match status" value="1"/>
</dbReference>
<feature type="region of interest" description="Disordered" evidence="1">
    <location>
        <begin position="190"/>
        <end position="219"/>
    </location>
</feature>
<dbReference type="PANTHER" id="PTHR23138">
    <property type="entry name" value="RAN BINDING PROTEIN"/>
    <property type="match status" value="1"/>
</dbReference>
<name>A0A2P4Z4X4_9CRYT</name>
<reference evidence="3 4" key="1">
    <citation type="submission" date="2014-04" db="EMBL/GenBank/DDBJ databases">
        <title>Comparative Genomics of Cryptosporidium Species.</title>
        <authorList>
            <person name="Silva J.C."/>
            <person name="Su Q."/>
            <person name="Chalmers R."/>
            <person name="Chibucos M.C."/>
            <person name="Elwin K."/>
            <person name="Godinez A."/>
            <person name="Guo F."/>
            <person name="Huynh K."/>
            <person name="Orvis J."/>
            <person name="Ott S."/>
            <person name="Sadzewicz L."/>
            <person name="Sengamalay N."/>
            <person name="Shetty A."/>
            <person name="Sun M."/>
            <person name="Tallon L."/>
            <person name="Xiao L."/>
            <person name="Zhang H."/>
            <person name="Fraser C.M."/>
            <person name="Zhu G."/>
            <person name="Kissinger J."/>
            <person name="Widmer G."/>
        </authorList>
    </citation>
    <scope>NUCLEOTIDE SEQUENCE [LARGE SCALE GENOMIC DNA]</scope>
    <source>
        <strain evidence="3 4">UKMEL1</strain>
    </source>
</reference>
<dbReference type="InterPro" id="IPR045255">
    <property type="entry name" value="RanBP1-like"/>
</dbReference>
<dbReference type="AlphaFoldDB" id="A0A2P4Z4X4"/>
<dbReference type="PANTHER" id="PTHR23138:SF87">
    <property type="entry name" value="E3 SUMO-PROTEIN LIGASE RANBP2"/>
    <property type="match status" value="1"/>
</dbReference>
<organism evidence="3 4">
    <name type="scientific">Cryptosporidium meleagridis</name>
    <dbReference type="NCBI Taxonomy" id="93969"/>
    <lineage>
        <taxon>Eukaryota</taxon>
        <taxon>Sar</taxon>
        <taxon>Alveolata</taxon>
        <taxon>Apicomplexa</taxon>
        <taxon>Conoidasida</taxon>
        <taxon>Coccidia</taxon>
        <taxon>Eucoccidiorida</taxon>
        <taxon>Eimeriorina</taxon>
        <taxon>Cryptosporidiidae</taxon>
        <taxon>Cryptosporidium</taxon>
    </lineage>
</organism>
<dbReference type="InterPro" id="IPR000156">
    <property type="entry name" value="Ran_bind_dom"/>
</dbReference>
<dbReference type="PROSITE" id="PS50196">
    <property type="entry name" value="RANBD1"/>
    <property type="match status" value="1"/>
</dbReference>
<dbReference type="VEuPathDB" id="CryptoDB:CmeUKMEL1_15870"/>
<feature type="compositionally biased region" description="Basic and acidic residues" evidence="1">
    <location>
        <begin position="195"/>
        <end position="219"/>
    </location>
</feature>
<dbReference type="Gene3D" id="2.30.29.30">
    <property type="entry name" value="Pleckstrin-homology domain (PH domain)/Phosphotyrosine-binding domain (PTB)"/>
    <property type="match status" value="1"/>
</dbReference>
<dbReference type="SMART" id="SM00160">
    <property type="entry name" value="RanBD"/>
    <property type="match status" value="1"/>
</dbReference>
<gene>
    <name evidence="3" type="ORF">CmeUKMEL1_15870</name>
</gene>
<dbReference type="OrthoDB" id="2357150at2759"/>
<accession>A0A2P4Z4X4</accession>
<dbReference type="EMBL" id="JIBK01000049">
    <property type="protein sequence ID" value="POM85133.1"/>
    <property type="molecule type" value="Genomic_DNA"/>
</dbReference>
<dbReference type="GO" id="GO:0005643">
    <property type="term" value="C:nuclear pore"/>
    <property type="evidence" value="ECO:0007669"/>
    <property type="project" value="TreeGrafter"/>
</dbReference>
<keyword evidence="4" id="KW-1185">Reference proteome</keyword>